<dbReference type="RefSeq" id="WP_057976219.1">
    <property type="nucleotide sequence ID" value="NZ_MZZJ01000008.1"/>
</dbReference>
<accession>A0A4Q0HQ39</accession>
<proteinExistence type="predicted"/>
<dbReference type="AlphaFoldDB" id="A0A4Q0HQ39"/>
<evidence type="ECO:0000313" key="1">
    <source>
        <dbReference type="EMBL" id="RXE51237.1"/>
    </source>
</evidence>
<organism evidence="1 2">
    <name type="scientific">Pseudomonas azotoformans</name>
    <dbReference type="NCBI Taxonomy" id="47878"/>
    <lineage>
        <taxon>Bacteria</taxon>
        <taxon>Pseudomonadati</taxon>
        <taxon>Pseudomonadota</taxon>
        <taxon>Gammaproteobacteria</taxon>
        <taxon>Pseudomonadales</taxon>
        <taxon>Pseudomonadaceae</taxon>
        <taxon>Pseudomonas</taxon>
    </lineage>
</organism>
<gene>
    <name evidence="1" type="ORF">B4O85_20445</name>
</gene>
<protein>
    <submittedName>
        <fullName evidence="1">Uncharacterized protein</fullName>
    </submittedName>
</protein>
<name>A0A4Q0HQ39_PSEAZ</name>
<sequence>MSTDLYSLENQENSTSKNTFTWIKCNESTSAQKVYFYHNKDKTQWAIEGLIGSYKDRNLLGYHFKIPYEEGDITKTYNLTSEFGAYHSTDSPGHETQTYRAEEAEVTISINTFTERATGSFKATFREQSAHMNVTGDFEMYYIQKEYL</sequence>
<dbReference type="Proteomes" id="UP000290481">
    <property type="component" value="Unassembled WGS sequence"/>
</dbReference>
<dbReference type="GeneID" id="86979344"/>
<evidence type="ECO:0000313" key="2">
    <source>
        <dbReference type="Proteomes" id="UP000290481"/>
    </source>
</evidence>
<dbReference type="EMBL" id="MZZJ01000008">
    <property type="protein sequence ID" value="RXE51237.1"/>
    <property type="molecule type" value="Genomic_DNA"/>
</dbReference>
<reference evidence="1 2" key="1">
    <citation type="submission" date="2017-03" db="EMBL/GenBank/DDBJ databases">
        <title>Pseudomonas azotoformans: Salt tolerant bacteria having multiple plant growth promoting attributes.</title>
        <authorList>
            <person name="Srivastava A.K."/>
            <person name="Sharma A."/>
            <person name="Srivastava A.K."/>
            <person name="Jamali H."/>
            <person name="Yadav J."/>
            <person name="Srivastava R."/>
            <person name="Kashyap P.L."/>
            <person name="Chakdar H."/>
            <person name="Saxena A.K."/>
        </authorList>
    </citation>
    <scope>NUCLEOTIDE SEQUENCE [LARGE SCALE GENOMIC DNA]</scope>
    <source>
        <strain evidence="1 2">SC 14</strain>
    </source>
</reference>
<comment type="caution">
    <text evidence="1">The sequence shown here is derived from an EMBL/GenBank/DDBJ whole genome shotgun (WGS) entry which is preliminary data.</text>
</comment>